<dbReference type="Pfam" id="PF04444">
    <property type="entry name" value="Dioxygenase_N"/>
    <property type="match status" value="1"/>
</dbReference>
<evidence type="ECO:0000259" key="7">
    <source>
        <dbReference type="PROSITE" id="PS00083"/>
    </source>
</evidence>
<feature type="domain" description="Intradiol ring-cleavage dioxygenases" evidence="7">
    <location>
        <begin position="139"/>
        <end position="167"/>
    </location>
</feature>
<dbReference type="PANTHER" id="PTHR33711:SF7">
    <property type="entry name" value="INTRADIOL RING-CLEAVAGE DIOXYGENASES DOMAIN-CONTAINING PROTEIN-RELATED"/>
    <property type="match status" value="1"/>
</dbReference>
<dbReference type="Pfam" id="PF00775">
    <property type="entry name" value="Dioxygenase_C"/>
    <property type="match status" value="1"/>
</dbReference>
<dbReference type="Proteomes" id="UP000025947">
    <property type="component" value="Unassembled WGS sequence"/>
</dbReference>
<organism evidence="8 9">
    <name type="scientific">Mycobacterium [tuberculosis] TKK-01-0051</name>
    <dbReference type="NCBI Taxonomy" id="1324261"/>
    <lineage>
        <taxon>Bacteria</taxon>
        <taxon>Bacillati</taxon>
        <taxon>Actinomycetota</taxon>
        <taxon>Actinomycetes</taxon>
        <taxon>Mycobacteriales</taxon>
        <taxon>Mycobacteriaceae</taxon>
        <taxon>Mycobacterium</taxon>
        <taxon>Mycobacterium avium complex (MAC)</taxon>
    </lineage>
</organism>
<accession>A0A051TUY6</accession>
<name>A0A051TUY6_9MYCO</name>
<evidence type="ECO:0000256" key="1">
    <source>
        <dbReference type="ARBA" id="ARBA00001965"/>
    </source>
</evidence>
<proteinExistence type="inferred from homology"/>
<keyword evidence="9" id="KW-1185">Reference proteome</keyword>
<protein>
    <recommendedName>
        <fullName evidence="7">Intradiol ring-cleavage dioxygenases domain-containing protein</fullName>
    </recommendedName>
</protein>
<dbReference type="InterPro" id="IPR000627">
    <property type="entry name" value="Intradiol_dOase_C"/>
</dbReference>
<dbReference type="EMBL" id="JLXW01000010">
    <property type="protein sequence ID" value="KBZ60640.1"/>
    <property type="molecule type" value="Genomic_DNA"/>
</dbReference>
<dbReference type="PANTHER" id="PTHR33711">
    <property type="entry name" value="DIOXYGENASE, PUTATIVE (AFU_ORTHOLOGUE AFUA_2G02910)-RELATED"/>
    <property type="match status" value="1"/>
</dbReference>
<gene>
    <name evidence="8" type="ORF">K875_03587</name>
</gene>
<dbReference type="AlphaFoldDB" id="A0A051TUY6"/>
<keyword evidence="6" id="KW-0408">Iron</keyword>
<evidence type="ECO:0000256" key="4">
    <source>
        <dbReference type="ARBA" id="ARBA00022964"/>
    </source>
</evidence>
<dbReference type="GO" id="GO:0009712">
    <property type="term" value="P:catechol-containing compound metabolic process"/>
    <property type="evidence" value="ECO:0007669"/>
    <property type="project" value="InterPro"/>
</dbReference>
<dbReference type="GO" id="GO:0008199">
    <property type="term" value="F:ferric iron binding"/>
    <property type="evidence" value="ECO:0007669"/>
    <property type="project" value="InterPro"/>
</dbReference>
<sequence>MGKPVLSERMSSDLTEQTITEAVLRSFDTSGDERFRQLLVGLVRHLHDYAREVRLTGDEWFTAMDFIERLGKISSPTRQEVVLLSDILGLSMLVDTINEHAGASATASALLGPFYVEGRPTAENGSDISNGVAGTPMFVTGRVVDERGGPIAGARVDVWHSDGAGFYDVQQSEKLHDEFAMRALLTTGDDGRFWFRSITPRYYPVPTDGPCGEILRAANRSVMRPQHVHFWFHADGYRSLITQLFLKDDPYIGRDAVFADQTSLQADFVHHDPGLAPDGTMVEEPFVTLEWTFTLAANTTSKE</sequence>
<dbReference type="SUPFAM" id="SSF49482">
    <property type="entry name" value="Aromatic compound dioxygenase"/>
    <property type="match status" value="1"/>
</dbReference>
<evidence type="ECO:0000313" key="9">
    <source>
        <dbReference type="Proteomes" id="UP000025947"/>
    </source>
</evidence>
<dbReference type="InterPro" id="IPR050770">
    <property type="entry name" value="Intradiol_RC_Dioxygenase"/>
</dbReference>
<keyword evidence="3" id="KW-0479">Metal-binding</keyword>
<comment type="cofactor">
    <cofactor evidence="1">
        <name>Fe(3+)</name>
        <dbReference type="ChEBI" id="CHEBI:29034"/>
    </cofactor>
</comment>
<reference evidence="8 9" key="1">
    <citation type="submission" date="2014-04" db="EMBL/GenBank/DDBJ databases">
        <title>The Genome Sequence of Mycobacterium tuberculosis TKK-01-0051.</title>
        <authorList>
            <consortium name="The Broad Institute Genomics Platform"/>
            <consortium name="The Broad Institute Genome Sequencing Center for Infectious Disease"/>
            <person name="Earl A.M."/>
            <person name="Cohen K."/>
            <person name="Pym A."/>
            <person name="Bishai W."/>
            <person name="Maharaj K."/>
            <person name="Desjardins C."/>
            <person name="Abeel T."/>
            <person name="Young S."/>
            <person name="Zeng Q."/>
            <person name="Gargeya S."/>
            <person name="Abouelleil A."/>
            <person name="Alvarado L."/>
            <person name="Chapman S.B."/>
            <person name="Gainer-Dewar J."/>
            <person name="Goldberg J."/>
            <person name="Griggs A."/>
            <person name="Gujja S."/>
            <person name="Hansen M."/>
            <person name="Howarth C."/>
            <person name="Imamovic A."/>
            <person name="Larimer J."/>
            <person name="Murphy C."/>
            <person name="Naylor J."/>
            <person name="Pearson M."/>
            <person name="Poon T.W."/>
            <person name="Priest M."/>
            <person name="Roberts A."/>
            <person name="Saif S."/>
            <person name="Shea T."/>
            <person name="Sykes S."/>
            <person name="Wortman J."/>
            <person name="Nusbaum C."/>
            <person name="Birren B."/>
        </authorList>
    </citation>
    <scope>NUCLEOTIDE SEQUENCE [LARGE SCALE GENOMIC DNA]</scope>
    <source>
        <strain evidence="8 9">TKK-01-0051</strain>
    </source>
</reference>
<dbReference type="PATRIC" id="fig|1324261.3.peg.3626"/>
<evidence type="ECO:0000256" key="3">
    <source>
        <dbReference type="ARBA" id="ARBA00022723"/>
    </source>
</evidence>
<evidence type="ECO:0000256" key="2">
    <source>
        <dbReference type="ARBA" id="ARBA00007825"/>
    </source>
</evidence>
<evidence type="ECO:0000256" key="6">
    <source>
        <dbReference type="ARBA" id="ARBA00023004"/>
    </source>
</evidence>
<dbReference type="Gene3D" id="2.60.130.10">
    <property type="entry name" value="Aromatic compound dioxygenase"/>
    <property type="match status" value="1"/>
</dbReference>
<dbReference type="HOGENOM" id="CLU_046727_1_1_11"/>
<keyword evidence="4" id="KW-0223">Dioxygenase</keyword>
<dbReference type="InterPro" id="IPR015889">
    <property type="entry name" value="Intradiol_dOase_core"/>
</dbReference>
<comment type="caution">
    <text evidence="8">The sequence shown here is derived from an EMBL/GenBank/DDBJ whole genome shotgun (WGS) entry which is preliminary data.</text>
</comment>
<dbReference type="InterPro" id="IPR007535">
    <property type="entry name" value="Catechol_dOase_N"/>
</dbReference>
<comment type="similarity">
    <text evidence="2">Belongs to the intradiol ring-cleavage dioxygenase family.</text>
</comment>
<dbReference type="PROSITE" id="PS00083">
    <property type="entry name" value="INTRADIOL_DIOXYGENAS"/>
    <property type="match status" value="1"/>
</dbReference>
<evidence type="ECO:0000313" key="8">
    <source>
        <dbReference type="EMBL" id="KBZ60640.1"/>
    </source>
</evidence>
<keyword evidence="5" id="KW-0560">Oxidoreductase</keyword>
<evidence type="ECO:0000256" key="5">
    <source>
        <dbReference type="ARBA" id="ARBA00023002"/>
    </source>
</evidence>
<dbReference type="GO" id="GO:0018576">
    <property type="term" value="F:catechol 1,2-dioxygenase activity"/>
    <property type="evidence" value="ECO:0007669"/>
    <property type="project" value="InterPro"/>
</dbReference>